<name>A0A0F9RM20_9ZZZZ</name>
<reference evidence="2" key="1">
    <citation type="journal article" date="2015" name="Nature">
        <title>Complex archaea that bridge the gap between prokaryotes and eukaryotes.</title>
        <authorList>
            <person name="Spang A."/>
            <person name="Saw J.H."/>
            <person name="Jorgensen S.L."/>
            <person name="Zaremba-Niedzwiedzka K."/>
            <person name="Martijn J."/>
            <person name="Lind A.E."/>
            <person name="van Eijk R."/>
            <person name="Schleper C."/>
            <person name="Guy L."/>
            <person name="Ettema T.J."/>
        </authorList>
    </citation>
    <scope>NUCLEOTIDE SEQUENCE</scope>
</reference>
<sequence>MSKSKKKKTNPIENAIGDRTQTPEKLSPSKMSEQSKQELRDLSIPQDLEALNQQTEERLLDSEPMEPTIIGNTIVPQTQQVKTPVSKPDLPPATETSSQESPPQKVNYRCSQCEINFRYKTELIGHICPTPEDKVEIDNLIKEAESPPQEKDNPPKSDYTCISCGTFYGNKDALDDNKRCAMCISVAARSVNHIERYNETADKLGIPKIETPQKKVDMIALAKHIKDHSIDCPDCGICTSKPAEDKDLVALKEYVLSNGFVPSAVAMHIVMLCSQPLVTPSTTTWDFKDRANVPDMVFAILKTLGYLEGIWPSLKIIMGTNVGNPAWCASIATTIAFFDCIRTLPTLKELKNEDTKTL</sequence>
<evidence type="ECO:0000313" key="2">
    <source>
        <dbReference type="EMBL" id="KKN55764.1"/>
    </source>
</evidence>
<dbReference type="AlphaFoldDB" id="A0A0F9RM20"/>
<dbReference type="EMBL" id="LAZR01000873">
    <property type="protein sequence ID" value="KKN55764.1"/>
    <property type="molecule type" value="Genomic_DNA"/>
</dbReference>
<organism evidence="2">
    <name type="scientific">marine sediment metagenome</name>
    <dbReference type="NCBI Taxonomy" id="412755"/>
    <lineage>
        <taxon>unclassified sequences</taxon>
        <taxon>metagenomes</taxon>
        <taxon>ecological metagenomes</taxon>
    </lineage>
</organism>
<feature type="compositionally biased region" description="Polar residues" evidence="1">
    <location>
        <begin position="70"/>
        <end position="83"/>
    </location>
</feature>
<protein>
    <submittedName>
        <fullName evidence="2">Uncharacterized protein</fullName>
    </submittedName>
</protein>
<feature type="compositionally biased region" description="Polar residues" evidence="1">
    <location>
        <begin position="19"/>
        <end position="32"/>
    </location>
</feature>
<feature type="compositionally biased region" description="Polar residues" evidence="1">
    <location>
        <begin position="94"/>
        <end position="105"/>
    </location>
</feature>
<accession>A0A0F9RM20</accession>
<evidence type="ECO:0000256" key="1">
    <source>
        <dbReference type="SAM" id="MobiDB-lite"/>
    </source>
</evidence>
<proteinExistence type="predicted"/>
<comment type="caution">
    <text evidence="2">The sequence shown here is derived from an EMBL/GenBank/DDBJ whole genome shotgun (WGS) entry which is preliminary data.</text>
</comment>
<gene>
    <name evidence="2" type="ORF">LCGC14_0579130</name>
</gene>
<feature type="region of interest" description="Disordered" evidence="1">
    <location>
        <begin position="1"/>
        <end position="105"/>
    </location>
</feature>